<comment type="function">
    <text evidence="8">Catalyzes the methylthiolation of an aspartic acid residue of ribosomal protein uS12.</text>
</comment>
<dbReference type="Gene3D" id="3.80.30.20">
    <property type="entry name" value="tm_1862 like domain"/>
    <property type="match status" value="1"/>
</dbReference>
<dbReference type="Pfam" id="PF04055">
    <property type="entry name" value="Radical_SAM"/>
    <property type="match status" value="1"/>
</dbReference>
<feature type="binding site" evidence="8">
    <location>
        <position position="63"/>
    </location>
    <ligand>
        <name>[4Fe-4S] cluster</name>
        <dbReference type="ChEBI" id="CHEBI:49883"/>
        <label>1</label>
    </ligand>
</feature>
<dbReference type="SFLD" id="SFLDG01061">
    <property type="entry name" value="methylthiotransferase"/>
    <property type="match status" value="1"/>
</dbReference>
<evidence type="ECO:0000256" key="7">
    <source>
        <dbReference type="ARBA" id="ARBA00023014"/>
    </source>
</evidence>
<keyword evidence="3 8" id="KW-0808">Transferase</keyword>
<evidence type="ECO:0000256" key="3">
    <source>
        <dbReference type="ARBA" id="ARBA00022679"/>
    </source>
</evidence>
<dbReference type="Gene3D" id="3.40.50.12160">
    <property type="entry name" value="Methylthiotransferase, N-terminal domain"/>
    <property type="match status" value="1"/>
</dbReference>
<comment type="cofactor">
    <cofactor evidence="8">
        <name>[4Fe-4S] cluster</name>
        <dbReference type="ChEBI" id="CHEBI:49883"/>
    </cofactor>
    <text evidence="8">Binds 2 [4Fe-4S] clusters. One cluster is coordinated with 3 cysteines and an exchangeable S-adenosyl-L-methionine.</text>
</comment>
<evidence type="ECO:0000313" key="12">
    <source>
        <dbReference type="Proteomes" id="UP000316213"/>
    </source>
</evidence>
<dbReference type="InterPro" id="IPR006638">
    <property type="entry name" value="Elp3/MiaA/NifB-like_rSAM"/>
</dbReference>
<keyword evidence="11" id="KW-0687">Ribonucleoprotein</keyword>
<reference evidence="11 12" key="1">
    <citation type="submission" date="2019-02" db="EMBL/GenBank/DDBJ databases">
        <title>Deep-cultivation of Planctomycetes and their phenomic and genomic characterization uncovers novel biology.</title>
        <authorList>
            <person name="Wiegand S."/>
            <person name="Jogler M."/>
            <person name="Boedeker C."/>
            <person name="Pinto D."/>
            <person name="Vollmers J."/>
            <person name="Rivas-Marin E."/>
            <person name="Kohn T."/>
            <person name="Peeters S.H."/>
            <person name="Heuer A."/>
            <person name="Rast P."/>
            <person name="Oberbeckmann S."/>
            <person name="Bunk B."/>
            <person name="Jeske O."/>
            <person name="Meyerdierks A."/>
            <person name="Storesund J.E."/>
            <person name="Kallscheuer N."/>
            <person name="Luecker S."/>
            <person name="Lage O.M."/>
            <person name="Pohl T."/>
            <person name="Merkel B.J."/>
            <person name="Hornburger P."/>
            <person name="Mueller R.-W."/>
            <person name="Bruemmer F."/>
            <person name="Labrenz M."/>
            <person name="Spormann A.M."/>
            <person name="Op Den Camp H."/>
            <person name="Overmann J."/>
            <person name="Amann R."/>
            <person name="Jetten M.S.M."/>
            <person name="Mascher T."/>
            <person name="Medema M.H."/>
            <person name="Devos D.P."/>
            <person name="Kaster A.-K."/>
            <person name="Ovreas L."/>
            <person name="Rohde M."/>
            <person name="Galperin M.Y."/>
            <person name="Jogler C."/>
        </authorList>
    </citation>
    <scope>NUCLEOTIDE SEQUENCE [LARGE SCALE GENOMIC DNA]</scope>
    <source>
        <strain evidence="11 12">Pla100</strain>
    </source>
</reference>
<dbReference type="InterPro" id="IPR002792">
    <property type="entry name" value="TRAM_dom"/>
</dbReference>
<dbReference type="SFLD" id="SFLDS00029">
    <property type="entry name" value="Radical_SAM"/>
    <property type="match status" value="1"/>
</dbReference>
<dbReference type="PANTHER" id="PTHR43837">
    <property type="entry name" value="RIBOSOMAL PROTEIN S12 METHYLTHIOTRANSFERASE RIMO"/>
    <property type="match status" value="1"/>
</dbReference>
<dbReference type="GO" id="GO:0103039">
    <property type="term" value="F:protein methylthiotransferase activity"/>
    <property type="evidence" value="ECO:0007669"/>
    <property type="project" value="UniProtKB-EC"/>
</dbReference>
<dbReference type="InterPro" id="IPR020612">
    <property type="entry name" value="Methylthiotransferase_CS"/>
</dbReference>
<dbReference type="PROSITE" id="PS01278">
    <property type="entry name" value="MTTASE_RADICAL"/>
    <property type="match status" value="1"/>
</dbReference>
<dbReference type="Pfam" id="PF00919">
    <property type="entry name" value="UPF0004"/>
    <property type="match status" value="1"/>
</dbReference>
<evidence type="ECO:0000256" key="1">
    <source>
        <dbReference type="ARBA" id="ARBA00022485"/>
    </source>
</evidence>
<evidence type="ECO:0000313" key="11">
    <source>
        <dbReference type="EMBL" id="TWU03630.1"/>
    </source>
</evidence>
<dbReference type="InterPro" id="IPR005840">
    <property type="entry name" value="Ribosomal_uS12_MeSTrfase_RimO"/>
</dbReference>
<evidence type="ECO:0000256" key="4">
    <source>
        <dbReference type="ARBA" id="ARBA00022691"/>
    </source>
</evidence>
<comment type="caution">
    <text evidence="11">The sequence shown here is derived from an EMBL/GenBank/DDBJ whole genome shotgun (WGS) entry which is preliminary data.</text>
</comment>
<keyword evidence="12" id="KW-1185">Reference proteome</keyword>
<dbReference type="EC" id="2.8.4.4" evidence="8"/>
<dbReference type="InterPro" id="IPR023404">
    <property type="entry name" value="rSAM_horseshoe"/>
</dbReference>
<evidence type="ECO:0000259" key="10">
    <source>
        <dbReference type="PROSITE" id="PS51918"/>
    </source>
</evidence>
<feature type="binding site" evidence="8">
    <location>
        <position position="216"/>
    </location>
    <ligand>
        <name>[4Fe-4S] cluster</name>
        <dbReference type="ChEBI" id="CHEBI:49883"/>
        <label>2</label>
        <note>4Fe-4S-S-AdoMet</note>
    </ligand>
</feature>
<dbReference type="InterPro" id="IPR012340">
    <property type="entry name" value="NA-bd_OB-fold"/>
</dbReference>
<protein>
    <recommendedName>
        <fullName evidence="8">Ribosomal protein uS12 methylthiotransferase RimO</fullName>
        <shortName evidence="8">uS12 MTTase</shortName>
        <shortName evidence="8">uS12 methylthiotransferase</shortName>
        <ecNumber evidence="8">2.8.4.4</ecNumber>
    </recommendedName>
    <alternativeName>
        <fullName evidence="8">Ribosomal protein uS12 (aspartate-C(3))-methylthiotransferase</fullName>
    </alternativeName>
    <alternativeName>
        <fullName evidence="8">Ribosome maturation factor RimO</fullName>
    </alternativeName>
</protein>
<dbReference type="NCBIfam" id="TIGR01125">
    <property type="entry name" value="30S ribosomal protein S12 methylthiotransferase RimO"/>
    <property type="match status" value="1"/>
</dbReference>
<evidence type="ECO:0000256" key="2">
    <source>
        <dbReference type="ARBA" id="ARBA00022490"/>
    </source>
</evidence>
<dbReference type="Gene3D" id="2.40.50.140">
    <property type="entry name" value="Nucleic acid-binding proteins"/>
    <property type="match status" value="1"/>
</dbReference>
<evidence type="ECO:0000256" key="5">
    <source>
        <dbReference type="ARBA" id="ARBA00022723"/>
    </source>
</evidence>
<comment type="subcellular location">
    <subcellularLocation>
        <location evidence="8">Cytoplasm</location>
    </subcellularLocation>
</comment>
<dbReference type="InterPro" id="IPR013848">
    <property type="entry name" value="Methylthiotransferase_N"/>
</dbReference>
<dbReference type="Pfam" id="PF18693">
    <property type="entry name" value="TRAM_2"/>
    <property type="match status" value="1"/>
</dbReference>
<dbReference type="GO" id="GO:0046872">
    <property type="term" value="F:metal ion binding"/>
    <property type="evidence" value="ECO:0007669"/>
    <property type="project" value="UniProtKB-KW"/>
</dbReference>
<proteinExistence type="inferred from homology"/>
<dbReference type="AlphaFoldDB" id="A0A5C6AV67"/>
<keyword evidence="11" id="KW-0689">Ribosomal protein</keyword>
<comment type="similarity">
    <text evidence="8">Belongs to the methylthiotransferase family. RimO subfamily.</text>
</comment>
<dbReference type="InterPro" id="IPR038135">
    <property type="entry name" value="Methylthiotransferase_N_sf"/>
</dbReference>
<dbReference type="InterPro" id="IPR005839">
    <property type="entry name" value="Methylthiotransferase"/>
</dbReference>
<dbReference type="PANTHER" id="PTHR43837:SF1">
    <property type="entry name" value="RIBOSOMAL PROTEIN US12 METHYLTHIOTRANSFERASE RIMO"/>
    <property type="match status" value="1"/>
</dbReference>
<dbReference type="NCBIfam" id="TIGR00089">
    <property type="entry name" value="MiaB/RimO family radical SAM methylthiotransferase"/>
    <property type="match status" value="1"/>
</dbReference>
<dbReference type="InterPro" id="IPR058240">
    <property type="entry name" value="rSAM_sf"/>
</dbReference>
<keyword evidence="2 8" id="KW-0963">Cytoplasm</keyword>
<dbReference type="CDD" id="cd01335">
    <property type="entry name" value="Radical_SAM"/>
    <property type="match status" value="1"/>
</dbReference>
<comment type="catalytic activity">
    <reaction evidence="8">
        <text>L-aspartate(89)-[ribosomal protein uS12]-hydrogen + (sulfur carrier)-SH + AH2 + 2 S-adenosyl-L-methionine = 3-methylsulfanyl-L-aspartate(89)-[ribosomal protein uS12]-hydrogen + (sulfur carrier)-H + 5'-deoxyadenosine + L-methionine + A + S-adenosyl-L-homocysteine + 2 H(+)</text>
        <dbReference type="Rhea" id="RHEA:37087"/>
        <dbReference type="Rhea" id="RHEA-COMP:10460"/>
        <dbReference type="Rhea" id="RHEA-COMP:10461"/>
        <dbReference type="Rhea" id="RHEA-COMP:14737"/>
        <dbReference type="Rhea" id="RHEA-COMP:14739"/>
        <dbReference type="ChEBI" id="CHEBI:13193"/>
        <dbReference type="ChEBI" id="CHEBI:15378"/>
        <dbReference type="ChEBI" id="CHEBI:17319"/>
        <dbReference type="ChEBI" id="CHEBI:17499"/>
        <dbReference type="ChEBI" id="CHEBI:29917"/>
        <dbReference type="ChEBI" id="CHEBI:29961"/>
        <dbReference type="ChEBI" id="CHEBI:57844"/>
        <dbReference type="ChEBI" id="CHEBI:57856"/>
        <dbReference type="ChEBI" id="CHEBI:59789"/>
        <dbReference type="ChEBI" id="CHEBI:64428"/>
        <dbReference type="ChEBI" id="CHEBI:73599"/>
        <dbReference type="EC" id="2.8.4.4"/>
    </reaction>
</comment>
<dbReference type="InterPro" id="IPR007197">
    <property type="entry name" value="rSAM"/>
</dbReference>
<keyword evidence="7 8" id="KW-0411">Iron-sulfur</keyword>
<dbReference type="Proteomes" id="UP000316213">
    <property type="component" value="Unassembled WGS sequence"/>
</dbReference>
<dbReference type="SFLD" id="SFLDG01082">
    <property type="entry name" value="B12-binding_domain_containing"/>
    <property type="match status" value="1"/>
</dbReference>
<dbReference type="FunFam" id="3.80.30.20:FF:000001">
    <property type="entry name" value="tRNA-2-methylthio-N(6)-dimethylallyladenosine synthase 2"/>
    <property type="match status" value="1"/>
</dbReference>
<feature type="binding site" evidence="8">
    <location>
        <position position="209"/>
    </location>
    <ligand>
        <name>[4Fe-4S] cluster</name>
        <dbReference type="ChEBI" id="CHEBI:49883"/>
        <label>2</label>
        <note>4Fe-4S-S-AdoMet</note>
    </ligand>
</feature>
<gene>
    <name evidence="8 11" type="primary">rimO</name>
    <name evidence="11" type="ORF">Pla100_05590</name>
</gene>
<feature type="domain" description="Radical SAM core" evidence="10">
    <location>
        <begin position="195"/>
        <end position="425"/>
    </location>
</feature>
<keyword evidence="1 8" id="KW-0004">4Fe-4S</keyword>
<dbReference type="EMBL" id="SJPM01000001">
    <property type="protein sequence ID" value="TWU03630.1"/>
    <property type="molecule type" value="Genomic_DNA"/>
</dbReference>
<dbReference type="PROSITE" id="PS51918">
    <property type="entry name" value="RADICAL_SAM"/>
    <property type="match status" value="1"/>
</dbReference>
<dbReference type="GO" id="GO:0006400">
    <property type="term" value="P:tRNA modification"/>
    <property type="evidence" value="ECO:0007669"/>
    <property type="project" value="InterPro"/>
</dbReference>
<evidence type="ECO:0000259" key="9">
    <source>
        <dbReference type="PROSITE" id="PS51449"/>
    </source>
</evidence>
<evidence type="ECO:0000256" key="8">
    <source>
        <dbReference type="HAMAP-Rule" id="MF_01865"/>
    </source>
</evidence>
<dbReference type="GO" id="GO:0051539">
    <property type="term" value="F:4 iron, 4 sulfur cluster binding"/>
    <property type="evidence" value="ECO:0007669"/>
    <property type="project" value="UniProtKB-UniRule"/>
</dbReference>
<accession>A0A5C6AV67</accession>
<keyword evidence="6 8" id="KW-0408">Iron</keyword>
<dbReference type="GO" id="GO:0005829">
    <property type="term" value="C:cytosol"/>
    <property type="evidence" value="ECO:0007669"/>
    <property type="project" value="TreeGrafter"/>
</dbReference>
<dbReference type="SMART" id="SM00729">
    <property type="entry name" value="Elp3"/>
    <property type="match status" value="1"/>
</dbReference>
<sequence>MHGLKRPNGQSSLLPTALFSGLMQLPIYQKPELNIAVPPQIEAATDVQTSRPRGQYAVVSLGCPKNLVDTEQMLGRLDADGYRMVDSVEGADFVVVNTCAFIDSAREESMAAIDEMLALKREGKLRNVVVTGCLAERQQGKLLADRPEIDALVGVFGRNDIVSVVDDLYSGLEEQRTVFKPAAVNPLSDAMRSAVTPRHFAYLKISEGCDRLCTFCAIPKMRGKHFSKPIEQVIDEAKRLGDSGVREIVVVAQDTTYYGMDRYGEPRLKELLTELDRIESVDWIRLMYFYPMYIDDALIDTIAGAQRIVPYIDMPLQHASDSMLKRMARKTTRKLQTEIVHKLRDRIENLVMRTTMITGFPGETEDDFKELLDFVDESQFENLGVFTYSIEEDTPAARLPDRVDPEVAIRRRDELMALQQSIAFDWNNSRVGGVEDVLIDAALPGQQGVFIGRTKSEAPDVDGLIYVSQTDEESPVEIGQIRACEIVASQGYDLAAAAI</sequence>
<dbReference type="PROSITE" id="PS51449">
    <property type="entry name" value="MTTASE_N"/>
    <property type="match status" value="1"/>
</dbReference>
<dbReference type="SUPFAM" id="SSF102114">
    <property type="entry name" value="Radical SAM enzymes"/>
    <property type="match status" value="1"/>
</dbReference>
<keyword evidence="5 8" id="KW-0479">Metal-binding</keyword>
<feature type="binding site" evidence="8">
    <location>
        <position position="99"/>
    </location>
    <ligand>
        <name>[4Fe-4S] cluster</name>
        <dbReference type="ChEBI" id="CHEBI:49883"/>
        <label>1</label>
    </ligand>
</feature>
<dbReference type="HAMAP" id="MF_01865">
    <property type="entry name" value="MTTase_RimO"/>
    <property type="match status" value="1"/>
</dbReference>
<feature type="binding site" evidence="8">
    <location>
        <position position="213"/>
    </location>
    <ligand>
        <name>[4Fe-4S] cluster</name>
        <dbReference type="ChEBI" id="CHEBI:49883"/>
        <label>2</label>
        <note>4Fe-4S-S-AdoMet</note>
    </ligand>
</feature>
<dbReference type="GO" id="GO:0005840">
    <property type="term" value="C:ribosome"/>
    <property type="evidence" value="ECO:0007669"/>
    <property type="project" value="UniProtKB-KW"/>
</dbReference>
<name>A0A5C6AV67_9BACT</name>
<feature type="domain" description="MTTase N-terminal" evidence="9">
    <location>
        <begin position="54"/>
        <end position="170"/>
    </location>
</feature>
<keyword evidence="4 8" id="KW-0949">S-adenosyl-L-methionine</keyword>
<evidence type="ECO:0000256" key="6">
    <source>
        <dbReference type="ARBA" id="ARBA00023004"/>
    </source>
</evidence>
<feature type="binding site" evidence="8">
    <location>
        <position position="133"/>
    </location>
    <ligand>
        <name>[4Fe-4S] cluster</name>
        <dbReference type="ChEBI" id="CHEBI:49883"/>
        <label>1</label>
    </ligand>
</feature>
<dbReference type="SFLD" id="SFLDF00274">
    <property type="entry name" value="ribosomal_protein_S12_methylth"/>
    <property type="match status" value="1"/>
</dbReference>
<organism evidence="11 12">
    <name type="scientific">Neorhodopirellula pilleata</name>
    <dbReference type="NCBI Taxonomy" id="2714738"/>
    <lineage>
        <taxon>Bacteria</taxon>
        <taxon>Pseudomonadati</taxon>
        <taxon>Planctomycetota</taxon>
        <taxon>Planctomycetia</taxon>
        <taxon>Pirellulales</taxon>
        <taxon>Pirellulaceae</taxon>
        <taxon>Neorhodopirellula</taxon>
    </lineage>
</organism>
<dbReference type="GO" id="GO:0035599">
    <property type="term" value="F:aspartic acid methylthiotransferase activity"/>
    <property type="evidence" value="ECO:0007669"/>
    <property type="project" value="TreeGrafter"/>
</dbReference>